<protein>
    <submittedName>
        <fullName evidence="2">Uncharacterized protein</fullName>
    </submittedName>
</protein>
<feature type="region of interest" description="Disordered" evidence="1">
    <location>
        <begin position="174"/>
        <end position="199"/>
    </location>
</feature>
<reference evidence="2" key="1">
    <citation type="submission" date="2023-05" db="EMBL/GenBank/DDBJ databases">
        <title>Streptantibioticus silvisoli sp. nov., acidotolerant actinomycetes 1 from pine litter.</title>
        <authorList>
            <person name="Swiecimska M."/>
            <person name="Golinska P."/>
            <person name="Sangal V."/>
            <person name="Wachnowicz B."/>
            <person name="Goodfellow M."/>
        </authorList>
    </citation>
    <scope>NUCLEOTIDE SEQUENCE</scope>
    <source>
        <strain evidence="2">SL13</strain>
    </source>
</reference>
<proteinExistence type="predicted"/>
<gene>
    <name evidence="2" type="ORF">POF50_019220</name>
</gene>
<name>A0AA90H5V4_9ACTN</name>
<dbReference type="AlphaFoldDB" id="A0AA90H5V4"/>
<accession>A0AA90H5V4</accession>
<dbReference type="PROSITE" id="PS51257">
    <property type="entry name" value="PROKAR_LIPOPROTEIN"/>
    <property type="match status" value="1"/>
</dbReference>
<dbReference type="RefSeq" id="WP_271317327.1">
    <property type="nucleotide sequence ID" value="NZ_JABXJJ020000022.1"/>
</dbReference>
<evidence type="ECO:0000256" key="1">
    <source>
        <dbReference type="SAM" id="MobiDB-lite"/>
    </source>
</evidence>
<organism evidence="2">
    <name type="scientific">Streptantibioticus silvisoli</name>
    <dbReference type="NCBI Taxonomy" id="2705255"/>
    <lineage>
        <taxon>Bacteria</taxon>
        <taxon>Bacillati</taxon>
        <taxon>Actinomycetota</taxon>
        <taxon>Actinomycetes</taxon>
        <taxon>Kitasatosporales</taxon>
        <taxon>Streptomycetaceae</taxon>
        <taxon>Streptantibioticus</taxon>
    </lineage>
</organism>
<sequence length="199" mass="20219">MKTPLVKTPLRTPLVLNVAVLAGVLALALTGCGGTGGGGGSPAAGPIGADEAVAGMHAVLDKTFDGIRPALTRVLNGPSATPNQDAVGRPDGTAALSEYCDVTTIVAPGRRAELFARVEQVWKALGWSVDTSGTQAGEMPTLDATTPAGYGVELEVGAPGNVYLQVSSPPIRYPEGSTAYSGGGRGDTRPTVESEHWSH</sequence>
<feature type="compositionally biased region" description="Basic and acidic residues" evidence="1">
    <location>
        <begin position="186"/>
        <end position="199"/>
    </location>
</feature>
<evidence type="ECO:0000313" key="2">
    <source>
        <dbReference type="EMBL" id="MDI5971440.1"/>
    </source>
</evidence>
<dbReference type="EMBL" id="JABXJJ020000022">
    <property type="protein sequence ID" value="MDI5971440.1"/>
    <property type="molecule type" value="Genomic_DNA"/>
</dbReference>
<comment type="caution">
    <text evidence="2">The sequence shown here is derived from an EMBL/GenBank/DDBJ whole genome shotgun (WGS) entry which is preliminary data.</text>
</comment>